<reference evidence="9" key="1">
    <citation type="submission" date="2023-05" db="EMBL/GenBank/DDBJ databases">
        <authorList>
            <person name="Stuckert A."/>
        </authorList>
    </citation>
    <scope>NUCLEOTIDE SEQUENCE</scope>
</reference>
<comment type="caution">
    <text evidence="9">The sequence shown here is derived from an EMBL/GenBank/DDBJ whole genome shotgun (WGS) entry which is preliminary data.</text>
</comment>
<evidence type="ECO:0000259" key="8">
    <source>
        <dbReference type="Pfam" id="PF04572"/>
    </source>
</evidence>
<dbReference type="SUPFAM" id="SSF53448">
    <property type="entry name" value="Nucleotide-diphospho-sugar transferases"/>
    <property type="match status" value="1"/>
</dbReference>
<dbReference type="Pfam" id="PF04572">
    <property type="entry name" value="Gb3_synth"/>
    <property type="match status" value="1"/>
</dbReference>
<keyword evidence="7" id="KW-0812">Transmembrane</keyword>
<keyword evidence="5" id="KW-0333">Golgi apparatus</keyword>
<evidence type="ECO:0000313" key="9">
    <source>
        <dbReference type="EMBL" id="CAI9587519.1"/>
    </source>
</evidence>
<feature type="transmembrane region" description="Helical" evidence="7">
    <location>
        <begin position="6"/>
        <end position="24"/>
    </location>
</feature>
<evidence type="ECO:0000256" key="4">
    <source>
        <dbReference type="ARBA" id="ARBA00022679"/>
    </source>
</evidence>
<dbReference type="PANTHER" id="PTHR12042:SF16">
    <property type="entry name" value="ALPHA-1,4-N-ACETYLGLUCOSAMINYLTRANSFERASE"/>
    <property type="match status" value="1"/>
</dbReference>
<sequence length="352" mass="41174">MWIKLRNVKVIIITVIVLLAIICFRPKNQQVTNKLTSDVSASISIDRQSHRLKNVTSKPITAYTILSKGNGILFVETTERMEPPSLVLCAIESAARVYPNRPVVFFMKGLEDIMTEEDEQRIRKHFPTLLPFDNIYFFPLKMEELFMYTPLMTWYKKVNPKKEKYWTHVISDASRFAMMWKHGGIYMDTDVISIRPIPKDHFVAAESSGVTSSSVFGLPPFHNMTWEFMENFVVEYKGWKWGHQGPGVFSRVIKKLCGEIVFTFLVDTVCKNVFYFHPHCFYPILYTSWEKFFEVYEHVPTFSDSYGLHLWNFKNKLGLTMVPGSNTLVEHLYKKYCPFTYGAVLRNERIYL</sequence>
<dbReference type="InterPro" id="IPR029044">
    <property type="entry name" value="Nucleotide-diphossugar_trans"/>
</dbReference>
<keyword evidence="6 7" id="KW-0472">Membrane</keyword>
<evidence type="ECO:0000313" key="10">
    <source>
        <dbReference type="Proteomes" id="UP001162483"/>
    </source>
</evidence>
<dbReference type="Gene3D" id="3.90.550.20">
    <property type="match status" value="1"/>
</dbReference>
<evidence type="ECO:0000256" key="2">
    <source>
        <dbReference type="ARBA" id="ARBA00009003"/>
    </source>
</evidence>
<protein>
    <recommendedName>
        <fullName evidence="8">Alpha 1,4-glycosyltransferase domain-containing protein</fullName>
    </recommendedName>
</protein>
<evidence type="ECO:0000256" key="1">
    <source>
        <dbReference type="ARBA" id="ARBA00004323"/>
    </source>
</evidence>
<keyword evidence="10" id="KW-1185">Reference proteome</keyword>
<organism evidence="9 10">
    <name type="scientific">Staurois parvus</name>
    <dbReference type="NCBI Taxonomy" id="386267"/>
    <lineage>
        <taxon>Eukaryota</taxon>
        <taxon>Metazoa</taxon>
        <taxon>Chordata</taxon>
        <taxon>Craniata</taxon>
        <taxon>Vertebrata</taxon>
        <taxon>Euteleostomi</taxon>
        <taxon>Amphibia</taxon>
        <taxon>Batrachia</taxon>
        <taxon>Anura</taxon>
        <taxon>Neobatrachia</taxon>
        <taxon>Ranoidea</taxon>
        <taxon>Ranidae</taxon>
        <taxon>Staurois</taxon>
    </lineage>
</organism>
<dbReference type="Pfam" id="PF04488">
    <property type="entry name" value="Gly_transf_sug"/>
    <property type="match status" value="1"/>
</dbReference>
<gene>
    <name evidence="9" type="ORF">SPARVUS_LOCUS10576813</name>
</gene>
<keyword evidence="4" id="KW-0808">Transferase</keyword>
<dbReference type="Proteomes" id="UP001162483">
    <property type="component" value="Unassembled WGS sequence"/>
</dbReference>
<keyword evidence="7" id="KW-1133">Transmembrane helix</keyword>
<evidence type="ECO:0000256" key="5">
    <source>
        <dbReference type="ARBA" id="ARBA00023034"/>
    </source>
</evidence>
<accession>A0ABN9ERQ3</accession>
<evidence type="ECO:0000256" key="6">
    <source>
        <dbReference type="ARBA" id="ARBA00023136"/>
    </source>
</evidence>
<keyword evidence="3" id="KW-0328">Glycosyltransferase</keyword>
<dbReference type="InterPro" id="IPR051981">
    <property type="entry name" value="Glycosyltransf_32"/>
</dbReference>
<comment type="subcellular location">
    <subcellularLocation>
        <location evidence="1">Golgi apparatus membrane</location>
        <topology evidence="1">Single-pass type II membrane protein</topology>
    </subcellularLocation>
</comment>
<dbReference type="EMBL" id="CATNWA010015855">
    <property type="protein sequence ID" value="CAI9587519.1"/>
    <property type="molecule type" value="Genomic_DNA"/>
</dbReference>
<dbReference type="InterPro" id="IPR007577">
    <property type="entry name" value="GlycoTrfase_DXD_sugar-bd_CS"/>
</dbReference>
<comment type="similarity">
    <text evidence="2">Belongs to the glycosyltransferase 32 family.</text>
</comment>
<dbReference type="InterPro" id="IPR007652">
    <property type="entry name" value="A1-4-GlycosylTfrase_dom"/>
</dbReference>
<feature type="domain" description="Alpha 1,4-glycosyltransferase" evidence="8">
    <location>
        <begin position="222"/>
        <end position="343"/>
    </location>
</feature>
<name>A0ABN9ERQ3_9NEOB</name>
<proteinExistence type="inferred from homology"/>
<evidence type="ECO:0000256" key="7">
    <source>
        <dbReference type="SAM" id="Phobius"/>
    </source>
</evidence>
<evidence type="ECO:0000256" key="3">
    <source>
        <dbReference type="ARBA" id="ARBA00022676"/>
    </source>
</evidence>
<dbReference type="PANTHER" id="PTHR12042">
    <property type="entry name" value="LACTOSYLCERAMIDE 4-ALPHA-GALACTOSYLTRANSFERASE ALPHA- 1,4-GALACTOSYLTRANSFERASE"/>
    <property type="match status" value="1"/>
</dbReference>